<evidence type="ECO:0000313" key="2">
    <source>
        <dbReference type="EMBL" id="GGJ81305.1"/>
    </source>
</evidence>
<proteinExistence type="predicted"/>
<dbReference type="AlphaFoldDB" id="A0A917US93"/>
<keyword evidence="1" id="KW-0472">Membrane</keyword>
<feature type="transmembrane region" description="Helical" evidence="1">
    <location>
        <begin position="27"/>
        <end position="45"/>
    </location>
</feature>
<organism evidence="2 3">
    <name type="scientific">Agromyces bauzanensis</name>
    <dbReference type="NCBI Taxonomy" id="1308924"/>
    <lineage>
        <taxon>Bacteria</taxon>
        <taxon>Bacillati</taxon>
        <taxon>Actinomycetota</taxon>
        <taxon>Actinomycetes</taxon>
        <taxon>Micrococcales</taxon>
        <taxon>Microbacteriaceae</taxon>
        <taxon>Agromyces</taxon>
    </lineage>
</organism>
<keyword evidence="1" id="KW-1133">Transmembrane helix</keyword>
<dbReference type="Proteomes" id="UP000636956">
    <property type="component" value="Unassembled WGS sequence"/>
</dbReference>
<sequence length="51" mass="5248">MPASCVTGVVCLLLCVPVGPGASVRLFVGVSLAFAWIAAYAISLLRRRAAT</sequence>
<evidence type="ECO:0000256" key="1">
    <source>
        <dbReference type="SAM" id="Phobius"/>
    </source>
</evidence>
<reference evidence="2" key="1">
    <citation type="journal article" date="2014" name="Int. J. Syst. Evol. Microbiol.">
        <title>Complete genome sequence of Corynebacterium casei LMG S-19264T (=DSM 44701T), isolated from a smear-ripened cheese.</title>
        <authorList>
            <consortium name="US DOE Joint Genome Institute (JGI-PGF)"/>
            <person name="Walter F."/>
            <person name="Albersmeier A."/>
            <person name="Kalinowski J."/>
            <person name="Ruckert C."/>
        </authorList>
    </citation>
    <scope>NUCLEOTIDE SEQUENCE</scope>
    <source>
        <strain evidence="2">CGMCC 1.8984</strain>
    </source>
</reference>
<evidence type="ECO:0000313" key="3">
    <source>
        <dbReference type="Proteomes" id="UP000636956"/>
    </source>
</evidence>
<reference evidence="2" key="2">
    <citation type="submission" date="2020-09" db="EMBL/GenBank/DDBJ databases">
        <authorList>
            <person name="Sun Q."/>
            <person name="Zhou Y."/>
        </authorList>
    </citation>
    <scope>NUCLEOTIDE SEQUENCE</scope>
    <source>
        <strain evidence="2">CGMCC 1.8984</strain>
    </source>
</reference>
<accession>A0A917US93</accession>
<protein>
    <submittedName>
        <fullName evidence="2">Uncharacterized protein</fullName>
    </submittedName>
</protein>
<comment type="caution">
    <text evidence="2">The sequence shown here is derived from an EMBL/GenBank/DDBJ whole genome shotgun (WGS) entry which is preliminary data.</text>
</comment>
<name>A0A917US93_9MICO</name>
<dbReference type="EMBL" id="BMMD01000010">
    <property type="protein sequence ID" value="GGJ81305.1"/>
    <property type="molecule type" value="Genomic_DNA"/>
</dbReference>
<keyword evidence="3" id="KW-1185">Reference proteome</keyword>
<keyword evidence="1" id="KW-0812">Transmembrane</keyword>
<dbReference type="RefSeq" id="WP_188743260.1">
    <property type="nucleotide sequence ID" value="NZ_BAABFW010000030.1"/>
</dbReference>
<gene>
    <name evidence="2" type="ORF">GCM10011372_19620</name>
</gene>